<name>A0A7H0FVH9_9GAMM</name>
<evidence type="ECO:0000256" key="1">
    <source>
        <dbReference type="SAM" id="SignalP"/>
    </source>
</evidence>
<dbReference type="AlphaFoldDB" id="A0A7H0FVH9"/>
<reference evidence="2 3" key="1">
    <citation type="submission" date="2020-08" db="EMBL/GenBank/DDBJ databases">
        <title>Lysobacter sp. II4 sp. nov., isolated from soil.</title>
        <authorList>
            <person name="Woo C.Y."/>
            <person name="Kim J."/>
        </authorList>
    </citation>
    <scope>NUCLEOTIDE SEQUENCE [LARGE SCALE GENOMIC DNA]</scope>
    <source>
        <strain evidence="2 3">II4</strain>
    </source>
</reference>
<dbReference type="KEGG" id="lsx:H8B22_11120"/>
<organism evidence="2 3">
    <name type="scientific">Agrilutibacter terrestris</name>
    <dbReference type="NCBI Taxonomy" id="2865112"/>
    <lineage>
        <taxon>Bacteria</taxon>
        <taxon>Pseudomonadati</taxon>
        <taxon>Pseudomonadota</taxon>
        <taxon>Gammaproteobacteria</taxon>
        <taxon>Lysobacterales</taxon>
        <taxon>Lysobacteraceae</taxon>
        <taxon>Agrilutibacter</taxon>
    </lineage>
</organism>
<feature type="signal peptide" evidence="1">
    <location>
        <begin position="1"/>
        <end position="25"/>
    </location>
</feature>
<sequence length="75" mass="7972">MKLRMAVLSASVACLAACASSGGTASNSPAAHKTYPETRLSNDELYMARVEAAALRRGIGLQWVNPPRKIVAKQD</sequence>
<dbReference type="RefSeq" id="WP_187711488.1">
    <property type="nucleotide sequence ID" value="NZ_CP060820.1"/>
</dbReference>
<evidence type="ECO:0008006" key="4">
    <source>
        <dbReference type="Google" id="ProtNLM"/>
    </source>
</evidence>
<protein>
    <recommendedName>
        <fullName evidence="4">DUF4148 domain-containing protein</fullName>
    </recommendedName>
</protein>
<proteinExistence type="predicted"/>
<dbReference type="Proteomes" id="UP000516018">
    <property type="component" value="Chromosome"/>
</dbReference>
<gene>
    <name evidence="2" type="ORF">H8B22_11120</name>
</gene>
<accession>A0A7H0FVH9</accession>
<evidence type="ECO:0000313" key="2">
    <source>
        <dbReference type="EMBL" id="QNP40045.1"/>
    </source>
</evidence>
<keyword evidence="1" id="KW-0732">Signal</keyword>
<keyword evidence="3" id="KW-1185">Reference proteome</keyword>
<evidence type="ECO:0000313" key="3">
    <source>
        <dbReference type="Proteomes" id="UP000516018"/>
    </source>
</evidence>
<dbReference type="EMBL" id="CP060820">
    <property type="protein sequence ID" value="QNP40045.1"/>
    <property type="molecule type" value="Genomic_DNA"/>
</dbReference>
<feature type="chain" id="PRO_5028922470" description="DUF4148 domain-containing protein" evidence="1">
    <location>
        <begin position="26"/>
        <end position="75"/>
    </location>
</feature>